<accession>A0ABM4I9Q8</accession>
<keyword evidence="2" id="KW-1185">Reference proteome</keyword>
<name>A0ABM4I9Q8_ODOVR</name>
<reference evidence="3 4" key="2">
    <citation type="submission" date="2025-05" db="UniProtKB">
        <authorList>
            <consortium name="RefSeq"/>
        </authorList>
    </citation>
    <scope>IDENTIFICATION</scope>
    <source>
        <tissue evidence="3 4">Tongue muscle</tissue>
    </source>
</reference>
<evidence type="ECO:0000313" key="4">
    <source>
        <dbReference type="RefSeq" id="XP_070324549.1"/>
    </source>
</evidence>
<protein>
    <submittedName>
        <fullName evidence="3 4">Ubiquitin carboxyl-terminal hydrolase 40 isoform X14</fullName>
    </submittedName>
</protein>
<feature type="region of interest" description="Disordered" evidence="1">
    <location>
        <begin position="186"/>
        <end position="222"/>
    </location>
</feature>
<dbReference type="GeneID" id="110137499"/>
<keyword evidence="3 4" id="KW-0378">Hydrolase</keyword>
<evidence type="ECO:0000256" key="1">
    <source>
        <dbReference type="SAM" id="MobiDB-lite"/>
    </source>
</evidence>
<organism evidence="2 3">
    <name type="scientific">Odocoileus virginianus</name>
    <name type="common">White-tailed deer</name>
    <dbReference type="NCBI Taxonomy" id="9874"/>
    <lineage>
        <taxon>Eukaryota</taxon>
        <taxon>Metazoa</taxon>
        <taxon>Chordata</taxon>
        <taxon>Craniata</taxon>
        <taxon>Vertebrata</taxon>
        <taxon>Euteleostomi</taxon>
        <taxon>Mammalia</taxon>
        <taxon>Eutheria</taxon>
        <taxon>Laurasiatheria</taxon>
        <taxon>Artiodactyla</taxon>
        <taxon>Ruminantia</taxon>
        <taxon>Pecora</taxon>
        <taxon>Cervidae</taxon>
        <taxon>Odocoileinae</taxon>
        <taxon>Odocoileus</taxon>
    </lineage>
</organism>
<dbReference type="GO" id="GO:0016787">
    <property type="term" value="F:hydrolase activity"/>
    <property type="evidence" value="ECO:0007669"/>
    <property type="project" value="UniProtKB-KW"/>
</dbReference>
<proteinExistence type="predicted"/>
<sequence length="230" mass="26306">MTLPSLEFSIPSPAFLRAWTVESKRPGRLLRAHQQQLKEYKLGKRTEICLEPLQKEENLGPWDVLLRTQMRLPGERAYGPPVDVLWDTARGWTAGSLRQRVADVYSLPVEKIEIAKYFPEKFAWLPVSSWNQQTTKRKKKKKQDNLQGAPYYLKDGDTIGVKNLLVEDNDDFSTVRDDIGREKQKELALGKRKSREALRAQSSDVFSGAETPARARGPEASLSIHVRSFR</sequence>
<evidence type="ECO:0000313" key="2">
    <source>
        <dbReference type="Proteomes" id="UP001652640"/>
    </source>
</evidence>
<dbReference type="RefSeq" id="XP_070324549.1">
    <property type="nucleotide sequence ID" value="XM_070468448.1"/>
</dbReference>
<gene>
    <name evidence="3 4" type="primary">USP40</name>
</gene>
<reference evidence="2" key="1">
    <citation type="journal article" date="2022" name="J. Hered.">
        <title>A De Novo Chromosome-Level Genome Assembly of the White-Tailed Deer, Odocoileus Virginianus.</title>
        <authorList>
            <person name="London E.W."/>
            <person name="Roca A.L."/>
            <person name="Novakofski J.E."/>
            <person name="Mateus-Pinilla N.E."/>
        </authorList>
    </citation>
    <scope>NUCLEOTIDE SEQUENCE [LARGE SCALE GENOMIC DNA]</scope>
</reference>
<dbReference type="Proteomes" id="UP001652640">
    <property type="component" value="Chromosome 5"/>
</dbReference>
<evidence type="ECO:0000313" key="3">
    <source>
        <dbReference type="RefSeq" id="XP_070324548.1"/>
    </source>
</evidence>
<dbReference type="RefSeq" id="XP_070324548.1">
    <property type="nucleotide sequence ID" value="XM_070468447.1"/>
</dbReference>